<accession>A0A5K1JCK0</accession>
<evidence type="ECO:0000313" key="9">
    <source>
        <dbReference type="EMBL" id="VWM01370.1"/>
    </source>
</evidence>
<evidence type="ECO:0000256" key="6">
    <source>
        <dbReference type="ARBA" id="ARBA00023136"/>
    </source>
</evidence>
<dbReference type="RefSeq" id="WP_193221226.1">
    <property type="nucleotide sequence ID" value="NZ_CABWIC010000030.1"/>
</dbReference>
<feature type="transmembrane region" description="Helical" evidence="7">
    <location>
        <begin position="193"/>
        <end position="212"/>
    </location>
</feature>
<dbReference type="Pfam" id="PF00902">
    <property type="entry name" value="TatC"/>
    <property type="match status" value="1"/>
</dbReference>
<dbReference type="GeneID" id="77466264"/>
<feature type="transmembrane region" description="Helical" evidence="7">
    <location>
        <begin position="218"/>
        <end position="239"/>
    </location>
</feature>
<dbReference type="PRINTS" id="PR01840">
    <property type="entry name" value="TATCFAMILY"/>
</dbReference>
<comment type="function">
    <text evidence="7">Part of the twin-arginine translocation (Tat) system that transports large folded proteins containing a characteristic twin-arginine motif in their signal peptide across membranes. Together with TatB, TatC is part of a receptor directly interacting with Tat signal peptides.</text>
</comment>
<name>A0A5K1JCK0_9ACTN</name>
<keyword evidence="5 7" id="KW-0811">Translocation</keyword>
<keyword evidence="4 7" id="KW-1133">Transmembrane helix</keyword>
<feature type="transmembrane region" description="Helical" evidence="7">
    <location>
        <begin position="107"/>
        <end position="130"/>
    </location>
</feature>
<evidence type="ECO:0000256" key="7">
    <source>
        <dbReference type="HAMAP-Rule" id="MF_00902"/>
    </source>
</evidence>
<keyword evidence="6 7" id="KW-0472">Membrane</keyword>
<dbReference type="PANTHER" id="PTHR30371:SF0">
    <property type="entry name" value="SEC-INDEPENDENT PROTEIN TRANSLOCASE PROTEIN TATC, CHLOROPLASTIC-RELATED"/>
    <property type="match status" value="1"/>
</dbReference>
<keyword evidence="7" id="KW-0813">Transport</keyword>
<keyword evidence="3 7" id="KW-0653">Protein transport</keyword>
<dbReference type="EMBL" id="CABWIC010000030">
    <property type="protein sequence ID" value="VWM01370.1"/>
    <property type="molecule type" value="Genomic_DNA"/>
</dbReference>
<dbReference type="AlphaFoldDB" id="A0A5K1JCK0"/>
<dbReference type="InterPro" id="IPR002033">
    <property type="entry name" value="TatC"/>
</dbReference>
<evidence type="ECO:0000313" key="10">
    <source>
        <dbReference type="Proteomes" id="UP000405524"/>
    </source>
</evidence>
<protein>
    <recommendedName>
        <fullName evidence="7">Sec-independent protein translocase protein TatC</fullName>
    </recommendedName>
</protein>
<feature type="transmembrane region" description="Helical" evidence="7">
    <location>
        <begin position="160"/>
        <end position="181"/>
    </location>
</feature>
<dbReference type="GO" id="GO:0065002">
    <property type="term" value="P:intracellular protein transmembrane transport"/>
    <property type="evidence" value="ECO:0007669"/>
    <property type="project" value="TreeGrafter"/>
</dbReference>
<keyword evidence="7" id="KW-1003">Cell membrane</keyword>
<evidence type="ECO:0000256" key="5">
    <source>
        <dbReference type="ARBA" id="ARBA00023010"/>
    </source>
</evidence>
<keyword evidence="2 7" id="KW-0812">Transmembrane</keyword>
<comment type="similarity">
    <text evidence="7">Belongs to the TatC family.</text>
</comment>
<comment type="subunit">
    <text evidence="7">The Tat system comprises two distinct complexes: a TatABC complex, containing multiple copies of TatA, TatB and TatC subunits, and a separate TatA complex, containing only TatA subunits. Substrates initially bind to the TatABC complex, which probably triggers association of the separate TatA complex to form the active translocon.</text>
</comment>
<proteinExistence type="inferred from homology"/>
<evidence type="ECO:0000256" key="3">
    <source>
        <dbReference type="ARBA" id="ARBA00022927"/>
    </source>
</evidence>
<dbReference type="NCBIfam" id="TIGR00945">
    <property type="entry name" value="tatC"/>
    <property type="match status" value="1"/>
</dbReference>
<dbReference type="PANTHER" id="PTHR30371">
    <property type="entry name" value="SEC-INDEPENDENT PROTEIN TRANSLOCASE PROTEIN TATC"/>
    <property type="match status" value="1"/>
</dbReference>
<dbReference type="GO" id="GO:0043953">
    <property type="term" value="P:protein transport by the Tat complex"/>
    <property type="evidence" value="ECO:0007669"/>
    <property type="project" value="UniProtKB-UniRule"/>
</dbReference>
<evidence type="ECO:0000256" key="2">
    <source>
        <dbReference type="ARBA" id="ARBA00022692"/>
    </source>
</evidence>
<evidence type="ECO:0000256" key="1">
    <source>
        <dbReference type="ARBA" id="ARBA00004141"/>
    </source>
</evidence>
<dbReference type="HAMAP" id="MF_00902">
    <property type="entry name" value="TatC"/>
    <property type="match status" value="1"/>
</dbReference>
<dbReference type="EMBL" id="JAGZJA010000003">
    <property type="protein sequence ID" value="MBS5146818.1"/>
    <property type="molecule type" value="Genomic_DNA"/>
</dbReference>
<sequence>MPIGPARMPLMDHLGELRRRLTIVVVSVLAATVFMYFAAPTLVDILKDPINGSLQPGEQLSVMTSLGGFSIKFNIAIKVALAMCTPMIIWQILAFFLPALRPNERRWVVPTVLVATMLFFAGVIFCYAFIAPAAFEWLLEETRSIGAAMPQLEDFINTELLLMIGFGVSFELPLIVFYLAVFHIVPYASFRAAWRYVYVIMLVVSASITPDASPVTLIFMYAVMLSLYEVSLMITRFVVVARDGKAGLTESRLGLFGDDEDDDE</sequence>
<gene>
    <name evidence="7 9" type="primary">tatC</name>
    <name evidence="9" type="ORF">JKKLCJKK_01269</name>
    <name evidence="8" type="ORF">KHY67_03850</name>
</gene>
<dbReference type="GO" id="GO:0033281">
    <property type="term" value="C:TAT protein transport complex"/>
    <property type="evidence" value="ECO:0007669"/>
    <property type="project" value="UniProtKB-UniRule"/>
</dbReference>
<feature type="transmembrane region" description="Helical" evidence="7">
    <location>
        <begin position="75"/>
        <end position="100"/>
    </location>
</feature>
<reference evidence="9 10" key="1">
    <citation type="submission" date="2019-10" db="EMBL/GenBank/DDBJ databases">
        <authorList>
            <person name="Wolf R A."/>
        </authorList>
    </citation>
    <scope>NUCLEOTIDE SEQUENCE [LARGE SCALE GENOMIC DNA]</scope>
    <source>
        <strain evidence="9">Collinsella_intestinalis_DSM_13632</strain>
    </source>
</reference>
<comment type="subcellular location">
    <subcellularLocation>
        <location evidence="7">Cell membrane</location>
        <topology evidence="7">Multi-pass membrane protein</topology>
    </subcellularLocation>
    <subcellularLocation>
        <location evidence="1">Membrane</location>
        <topology evidence="1">Multi-pass membrane protein</topology>
    </subcellularLocation>
</comment>
<dbReference type="GO" id="GO:0009977">
    <property type="term" value="F:proton motive force dependent protein transmembrane transporter activity"/>
    <property type="evidence" value="ECO:0007669"/>
    <property type="project" value="TreeGrafter"/>
</dbReference>
<dbReference type="Proteomes" id="UP000738879">
    <property type="component" value="Unassembled WGS sequence"/>
</dbReference>
<organism evidence="9 10">
    <name type="scientific">Collinsella intestinalis</name>
    <dbReference type="NCBI Taxonomy" id="147207"/>
    <lineage>
        <taxon>Bacteria</taxon>
        <taxon>Bacillati</taxon>
        <taxon>Actinomycetota</taxon>
        <taxon>Coriobacteriia</taxon>
        <taxon>Coriobacteriales</taxon>
        <taxon>Coriobacteriaceae</taxon>
        <taxon>Collinsella</taxon>
    </lineage>
</organism>
<evidence type="ECO:0000313" key="8">
    <source>
        <dbReference type="EMBL" id="MBS5146818.1"/>
    </source>
</evidence>
<reference evidence="8" key="2">
    <citation type="submission" date="2021-02" db="EMBL/GenBank/DDBJ databases">
        <title>Infant gut strain persistence is associated with maternal origin, phylogeny, and functional potential including surface adhesion and iron acquisition.</title>
        <authorList>
            <person name="Lou Y.C."/>
        </authorList>
    </citation>
    <scope>NUCLEOTIDE SEQUENCE</scope>
    <source>
        <strain evidence="8">L3_128_245G1_dasL3_128_245G1_concoct_49</strain>
    </source>
</reference>
<dbReference type="Proteomes" id="UP000405524">
    <property type="component" value="Unassembled WGS sequence"/>
</dbReference>
<feature type="transmembrane region" description="Helical" evidence="7">
    <location>
        <begin position="21"/>
        <end position="39"/>
    </location>
</feature>
<evidence type="ECO:0000256" key="4">
    <source>
        <dbReference type="ARBA" id="ARBA00022989"/>
    </source>
</evidence>